<gene>
    <name evidence="1" type="ORF">DF196_06645</name>
</gene>
<evidence type="ECO:0000313" key="2">
    <source>
        <dbReference type="Proteomes" id="UP000245876"/>
    </source>
</evidence>
<proteinExistence type="predicted"/>
<keyword evidence="2" id="KW-1185">Reference proteome</keyword>
<name>A0A2U2N8V3_9BIFI</name>
<dbReference type="Proteomes" id="UP000245876">
    <property type="component" value="Unassembled WGS sequence"/>
</dbReference>
<accession>A0A2U2N8V3</accession>
<dbReference type="EMBL" id="QFFM01000012">
    <property type="protein sequence ID" value="PWG65606.1"/>
    <property type="molecule type" value="Genomic_DNA"/>
</dbReference>
<reference evidence="1 2" key="1">
    <citation type="journal article" date="2018" name="Int. J. Syst. Evol. Microbiol.">
        <title>Bifidobacterium callitrichidarum sp. nov. from the faeces of the emperor tamarin (Saguinus imperator).</title>
        <authorList>
            <person name="Modesto M."/>
            <person name="Michelini S."/>
            <person name="Sansosti M.C."/>
            <person name="De Filippo C."/>
            <person name="Cavalieri D."/>
            <person name="Qvirist L."/>
            <person name="Andlid T."/>
            <person name="Spiezio C."/>
            <person name="Sandri C."/>
            <person name="Pascarelli S."/>
            <person name="Sgorbati B."/>
            <person name="Mattarelli P."/>
        </authorList>
    </citation>
    <scope>NUCLEOTIDE SEQUENCE [LARGE SCALE GENOMIC DNA]</scope>
    <source>
        <strain evidence="1 2">TRI 5</strain>
    </source>
</reference>
<sequence>MPGITPLRLIVPDASAPIIVTDGRHTATADDDGLAGLLDDMLDRVALDVEEAWVGRLEDGLRRLDPDLTVAYFAGRLTPGRIGADGGPTERFDEASANLAWDEGGLAATAAGRTWPDPDGLAADWAARYGRDAA</sequence>
<organism evidence="1 2">
    <name type="scientific">Bifidobacterium callitrichidarum</name>
    <dbReference type="NCBI Taxonomy" id="2052941"/>
    <lineage>
        <taxon>Bacteria</taxon>
        <taxon>Bacillati</taxon>
        <taxon>Actinomycetota</taxon>
        <taxon>Actinomycetes</taxon>
        <taxon>Bifidobacteriales</taxon>
        <taxon>Bifidobacteriaceae</taxon>
        <taxon>Bifidobacterium</taxon>
    </lineage>
</organism>
<protein>
    <submittedName>
        <fullName evidence="1">Uncharacterized protein</fullName>
    </submittedName>
</protein>
<dbReference type="AlphaFoldDB" id="A0A2U2N8V3"/>
<comment type="caution">
    <text evidence="1">The sequence shown here is derived from an EMBL/GenBank/DDBJ whole genome shotgun (WGS) entry which is preliminary data.</text>
</comment>
<evidence type="ECO:0000313" key="1">
    <source>
        <dbReference type="EMBL" id="PWG65606.1"/>
    </source>
</evidence>